<dbReference type="EMBL" id="JAQOMS010000002">
    <property type="protein sequence ID" value="MDC2890387.1"/>
    <property type="molecule type" value="Genomic_DNA"/>
</dbReference>
<feature type="compositionally biased region" description="Polar residues" evidence="1">
    <location>
        <begin position="180"/>
        <end position="196"/>
    </location>
</feature>
<protein>
    <submittedName>
        <fullName evidence="2">Uncharacterized protein</fullName>
    </submittedName>
</protein>
<evidence type="ECO:0000313" key="2">
    <source>
        <dbReference type="EMBL" id="MDC2890387.1"/>
    </source>
</evidence>
<comment type="caution">
    <text evidence="2">The sequence shown here is derived from an EMBL/GenBank/DDBJ whole genome shotgun (WGS) entry which is preliminary data.</text>
</comment>
<sequence>MSSVLFWLLVIVVVYSLYVVRKKQKTIHALKTKQLSLNHSVRQLQNRYKELVASLPQQYELELETEHKRRLIAVGNNYFVFQAVNSLNLERLSDLVDTFSNVFSQFEDINWYPKEQLPALISRLCEALPSDTRSFNSQFYLEKAPRLFFDFSEEINELIIKNEAQSEEDTIESEEDEQSNTYQYSSETEQDMSNNS</sequence>
<keyword evidence="3" id="KW-1185">Reference proteome</keyword>
<organism evidence="2 3">
    <name type="scientific">Psychrosphaera algicola</name>
    <dbReference type="NCBI Taxonomy" id="3023714"/>
    <lineage>
        <taxon>Bacteria</taxon>
        <taxon>Pseudomonadati</taxon>
        <taxon>Pseudomonadota</taxon>
        <taxon>Gammaproteobacteria</taxon>
        <taxon>Alteromonadales</taxon>
        <taxon>Pseudoalteromonadaceae</taxon>
        <taxon>Psychrosphaera</taxon>
    </lineage>
</organism>
<gene>
    <name evidence="2" type="ORF">PN838_18525</name>
</gene>
<feature type="compositionally biased region" description="Acidic residues" evidence="1">
    <location>
        <begin position="165"/>
        <end position="178"/>
    </location>
</feature>
<reference evidence="2 3" key="1">
    <citation type="submission" date="2023-01" db="EMBL/GenBank/DDBJ databases">
        <title>Psychrosphaera sp. nov., isolated from marine algae.</title>
        <authorList>
            <person name="Bayburt H."/>
            <person name="Choi B.J."/>
            <person name="Kim J.M."/>
            <person name="Choi D.G."/>
            <person name="Jeon C.O."/>
        </authorList>
    </citation>
    <scope>NUCLEOTIDE SEQUENCE [LARGE SCALE GENOMIC DNA]</scope>
    <source>
        <strain evidence="2 3">G1-22</strain>
    </source>
</reference>
<dbReference type="RefSeq" id="WP_215962527.1">
    <property type="nucleotide sequence ID" value="NZ_JAQOMS010000002.1"/>
</dbReference>
<evidence type="ECO:0000256" key="1">
    <source>
        <dbReference type="SAM" id="MobiDB-lite"/>
    </source>
</evidence>
<accession>A0ABT5FGR3</accession>
<name>A0ABT5FGR3_9GAMM</name>
<proteinExistence type="predicted"/>
<feature type="region of interest" description="Disordered" evidence="1">
    <location>
        <begin position="162"/>
        <end position="196"/>
    </location>
</feature>
<evidence type="ECO:0000313" key="3">
    <source>
        <dbReference type="Proteomes" id="UP001528411"/>
    </source>
</evidence>
<dbReference type="Proteomes" id="UP001528411">
    <property type="component" value="Unassembled WGS sequence"/>
</dbReference>